<protein>
    <submittedName>
        <fullName evidence="1">Uncharacterized protein</fullName>
    </submittedName>
</protein>
<reference evidence="1 2" key="1">
    <citation type="journal article" date="2019" name="Commun. Biol.">
        <title>The bagworm genome reveals a unique fibroin gene that provides high tensile strength.</title>
        <authorList>
            <person name="Kono N."/>
            <person name="Nakamura H."/>
            <person name="Ohtoshi R."/>
            <person name="Tomita M."/>
            <person name="Numata K."/>
            <person name="Arakawa K."/>
        </authorList>
    </citation>
    <scope>NUCLEOTIDE SEQUENCE [LARGE SCALE GENOMIC DNA]</scope>
</reference>
<organism evidence="1 2">
    <name type="scientific">Eumeta variegata</name>
    <name type="common">Bagworm moth</name>
    <name type="synonym">Eumeta japonica</name>
    <dbReference type="NCBI Taxonomy" id="151549"/>
    <lineage>
        <taxon>Eukaryota</taxon>
        <taxon>Metazoa</taxon>
        <taxon>Ecdysozoa</taxon>
        <taxon>Arthropoda</taxon>
        <taxon>Hexapoda</taxon>
        <taxon>Insecta</taxon>
        <taxon>Pterygota</taxon>
        <taxon>Neoptera</taxon>
        <taxon>Endopterygota</taxon>
        <taxon>Lepidoptera</taxon>
        <taxon>Glossata</taxon>
        <taxon>Ditrysia</taxon>
        <taxon>Tineoidea</taxon>
        <taxon>Psychidae</taxon>
        <taxon>Oiketicinae</taxon>
        <taxon>Eumeta</taxon>
    </lineage>
</organism>
<keyword evidence="2" id="KW-1185">Reference proteome</keyword>
<evidence type="ECO:0000313" key="2">
    <source>
        <dbReference type="Proteomes" id="UP000299102"/>
    </source>
</evidence>
<dbReference type="Proteomes" id="UP000299102">
    <property type="component" value="Unassembled WGS sequence"/>
</dbReference>
<dbReference type="EMBL" id="BGZK01001254">
    <property type="protein sequence ID" value="GBP75595.1"/>
    <property type="molecule type" value="Genomic_DNA"/>
</dbReference>
<dbReference type="AlphaFoldDB" id="A0A4C1YMM7"/>
<sequence length="116" mass="12115">MISYRTRISSEEPRAACGAAIAAGASPNAHNSGDMILPRRRAMRAPVWHGSKTSKIDCANGVRRTCSAVRAPVDSLIMGCNEPPVIYDPRPAAACSVAPDHELGASTVSSAPLRGC</sequence>
<proteinExistence type="predicted"/>
<comment type="caution">
    <text evidence="1">The sequence shown here is derived from an EMBL/GenBank/DDBJ whole genome shotgun (WGS) entry which is preliminary data.</text>
</comment>
<gene>
    <name evidence="1" type="ORF">EVAR_43501_1</name>
</gene>
<dbReference type="OrthoDB" id="7171083at2759"/>
<accession>A0A4C1YMM7</accession>
<name>A0A4C1YMM7_EUMVA</name>
<evidence type="ECO:0000313" key="1">
    <source>
        <dbReference type="EMBL" id="GBP75595.1"/>
    </source>
</evidence>